<dbReference type="RefSeq" id="WP_008737822.1">
    <property type="nucleotide sequence ID" value="NZ_CP004387.1"/>
</dbReference>
<name>A0A0B4XLV6_9GAMM</name>
<dbReference type="InterPro" id="IPR052931">
    <property type="entry name" value="Prophage_regulatory_activator"/>
</dbReference>
<dbReference type="Proteomes" id="UP000006764">
    <property type="component" value="Chromosome"/>
</dbReference>
<accession>A0A0B4XLV6</accession>
<gene>
    <name evidence="1" type="ORF">S7S_05515</name>
</gene>
<dbReference type="InterPro" id="IPR010260">
    <property type="entry name" value="AlpA"/>
</dbReference>
<evidence type="ECO:0000313" key="1">
    <source>
        <dbReference type="EMBL" id="AJD47523.1"/>
    </source>
</evidence>
<reference evidence="1 2" key="1">
    <citation type="journal article" date="2012" name="J. Bacteriol.">
        <title>Genome sequence of an alkane-degrading bacterium, Alcanivorax pacificus type strain W11-5, isolated from deep sea sediment.</title>
        <authorList>
            <person name="Lai Q."/>
            <person name="Shao Z."/>
        </authorList>
    </citation>
    <scope>NUCLEOTIDE SEQUENCE [LARGE SCALE GENOMIC DNA]</scope>
    <source>
        <strain evidence="1 2">W11-5</strain>
    </source>
</reference>
<dbReference type="PANTHER" id="PTHR36154">
    <property type="entry name" value="DNA-BINDING TRANSCRIPTIONAL ACTIVATOR ALPA"/>
    <property type="match status" value="1"/>
</dbReference>
<sequence>MRLMRLDETCEMAGIKKTTAYKMMNEGIFPKPVNVGERAVRWVSTEIEAWIKDRMEERDALAGE</sequence>
<dbReference type="AlphaFoldDB" id="A0A0B4XLV6"/>
<dbReference type="KEGG" id="apac:S7S_05515"/>
<dbReference type="OrthoDB" id="8455288at2"/>
<keyword evidence="2" id="KW-1185">Reference proteome</keyword>
<dbReference type="EMBL" id="CP004387">
    <property type="protein sequence ID" value="AJD47523.1"/>
    <property type="molecule type" value="Genomic_DNA"/>
</dbReference>
<dbReference type="Pfam" id="PF05930">
    <property type="entry name" value="Phage_AlpA"/>
    <property type="match status" value="1"/>
</dbReference>
<organism evidence="1 2">
    <name type="scientific">Isoalcanivorax pacificus W11-5</name>
    <dbReference type="NCBI Taxonomy" id="391936"/>
    <lineage>
        <taxon>Bacteria</taxon>
        <taxon>Pseudomonadati</taxon>
        <taxon>Pseudomonadota</taxon>
        <taxon>Gammaproteobacteria</taxon>
        <taxon>Oceanospirillales</taxon>
        <taxon>Alcanivoracaceae</taxon>
        <taxon>Isoalcanivorax</taxon>
    </lineage>
</organism>
<dbReference type="HOGENOM" id="CLU_140176_15_1_6"/>
<proteinExistence type="predicted"/>
<protein>
    <submittedName>
        <fullName evidence="1">Phage transcriptional regulator AlpA</fullName>
    </submittedName>
</protein>
<dbReference type="PANTHER" id="PTHR36154:SF1">
    <property type="entry name" value="DNA-BINDING TRANSCRIPTIONAL ACTIVATOR ALPA"/>
    <property type="match status" value="1"/>
</dbReference>
<evidence type="ECO:0000313" key="2">
    <source>
        <dbReference type="Proteomes" id="UP000006764"/>
    </source>
</evidence>
<dbReference type="STRING" id="391936.S7S_05515"/>
<dbReference type="Gene3D" id="1.10.238.160">
    <property type="match status" value="1"/>
</dbReference>